<evidence type="ECO:0000256" key="1">
    <source>
        <dbReference type="SAM" id="MobiDB-lite"/>
    </source>
</evidence>
<feature type="region of interest" description="Disordered" evidence="1">
    <location>
        <begin position="1"/>
        <end position="26"/>
    </location>
</feature>
<gene>
    <name evidence="2" type="ORF">BS47DRAFT_1144023</name>
</gene>
<reference evidence="2" key="1">
    <citation type="journal article" date="2020" name="Nat. Commun.">
        <title>Large-scale genome sequencing of mycorrhizal fungi provides insights into the early evolution of symbiotic traits.</title>
        <authorList>
            <person name="Miyauchi S."/>
            <person name="Kiss E."/>
            <person name="Kuo A."/>
            <person name="Drula E."/>
            <person name="Kohler A."/>
            <person name="Sanchez-Garcia M."/>
            <person name="Morin E."/>
            <person name="Andreopoulos B."/>
            <person name="Barry K.W."/>
            <person name="Bonito G."/>
            <person name="Buee M."/>
            <person name="Carver A."/>
            <person name="Chen C."/>
            <person name="Cichocki N."/>
            <person name="Clum A."/>
            <person name="Culley D."/>
            <person name="Crous P.W."/>
            <person name="Fauchery L."/>
            <person name="Girlanda M."/>
            <person name="Hayes R.D."/>
            <person name="Keri Z."/>
            <person name="LaButti K."/>
            <person name="Lipzen A."/>
            <person name="Lombard V."/>
            <person name="Magnuson J."/>
            <person name="Maillard F."/>
            <person name="Murat C."/>
            <person name="Nolan M."/>
            <person name="Ohm R.A."/>
            <person name="Pangilinan J."/>
            <person name="Pereira M.F."/>
            <person name="Perotto S."/>
            <person name="Peter M."/>
            <person name="Pfister S."/>
            <person name="Riley R."/>
            <person name="Sitrit Y."/>
            <person name="Stielow J.B."/>
            <person name="Szollosi G."/>
            <person name="Zifcakova L."/>
            <person name="Stursova M."/>
            <person name="Spatafora J.W."/>
            <person name="Tedersoo L."/>
            <person name="Vaario L.M."/>
            <person name="Yamada A."/>
            <person name="Yan M."/>
            <person name="Wang P."/>
            <person name="Xu J."/>
            <person name="Bruns T."/>
            <person name="Baldrian P."/>
            <person name="Vilgalys R."/>
            <person name="Dunand C."/>
            <person name="Henrissat B."/>
            <person name="Grigoriev I.V."/>
            <person name="Hibbett D."/>
            <person name="Nagy L.G."/>
            <person name="Martin F.M."/>
        </authorList>
    </citation>
    <scope>NUCLEOTIDE SEQUENCE</scope>
    <source>
        <strain evidence="2">UP504</strain>
    </source>
</reference>
<comment type="caution">
    <text evidence="2">The sequence shown here is derived from an EMBL/GenBank/DDBJ whole genome shotgun (WGS) entry which is preliminary data.</text>
</comment>
<proteinExistence type="predicted"/>
<evidence type="ECO:0000313" key="3">
    <source>
        <dbReference type="Proteomes" id="UP000886523"/>
    </source>
</evidence>
<sequence>MSGLAQGEDQMRDRDDDVTVASAKCRRRQSDPGHLVWLGETWPGQSTRDVQQTQYFLNQFVCTVTWVKHAPPGVPHGLSGNAAQFLQCLSNGIRVVIHFFYREGDVEEIAWMRCGTLVQGGHQESSGFSEGSRSKFWVDSVTLGLEESCSIIRFGGVGG</sequence>
<dbReference type="Proteomes" id="UP000886523">
    <property type="component" value="Unassembled WGS sequence"/>
</dbReference>
<evidence type="ECO:0000313" key="2">
    <source>
        <dbReference type="EMBL" id="KAF9511652.1"/>
    </source>
</evidence>
<protein>
    <submittedName>
        <fullName evidence="2">Uncharacterized protein</fullName>
    </submittedName>
</protein>
<dbReference type="EMBL" id="MU128997">
    <property type="protein sequence ID" value="KAF9511652.1"/>
    <property type="molecule type" value="Genomic_DNA"/>
</dbReference>
<keyword evidence="3" id="KW-1185">Reference proteome</keyword>
<name>A0A9P6ATZ6_9AGAM</name>
<accession>A0A9P6ATZ6</accession>
<organism evidence="2 3">
    <name type="scientific">Hydnum rufescens UP504</name>
    <dbReference type="NCBI Taxonomy" id="1448309"/>
    <lineage>
        <taxon>Eukaryota</taxon>
        <taxon>Fungi</taxon>
        <taxon>Dikarya</taxon>
        <taxon>Basidiomycota</taxon>
        <taxon>Agaricomycotina</taxon>
        <taxon>Agaricomycetes</taxon>
        <taxon>Cantharellales</taxon>
        <taxon>Hydnaceae</taxon>
        <taxon>Hydnum</taxon>
    </lineage>
</organism>
<dbReference type="AlphaFoldDB" id="A0A9P6ATZ6"/>